<protein>
    <submittedName>
        <fullName evidence="2">Uncharacterized protein</fullName>
    </submittedName>
</protein>
<name>A0ABQ7UAN9_SOLTU</name>
<comment type="caution">
    <text evidence="2">The sequence shown here is derived from an EMBL/GenBank/DDBJ whole genome shotgun (WGS) entry which is preliminary data.</text>
</comment>
<evidence type="ECO:0000313" key="2">
    <source>
        <dbReference type="EMBL" id="KAH0743329.1"/>
    </source>
</evidence>
<evidence type="ECO:0000256" key="1">
    <source>
        <dbReference type="SAM" id="MobiDB-lite"/>
    </source>
</evidence>
<dbReference type="Proteomes" id="UP000826656">
    <property type="component" value="Unassembled WGS sequence"/>
</dbReference>
<feature type="compositionally biased region" description="Basic and acidic residues" evidence="1">
    <location>
        <begin position="104"/>
        <end position="115"/>
    </location>
</feature>
<proteinExistence type="predicted"/>
<gene>
    <name evidence="2" type="ORF">KY290_031322</name>
</gene>
<evidence type="ECO:0000313" key="3">
    <source>
        <dbReference type="Proteomes" id="UP000826656"/>
    </source>
</evidence>
<keyword evidence="3" id="KW-1185">Reference proteome</keyword>
<dbReference type="EMBL" id="JAIVGD010000023">
    <property type="protein sequence ID" value="KAH0743329.1"/>
    <property type="molecule type" value="Genomic_DNA"/>
</dbReference>
<reference evidence="2 3" key="1">
    <citation type="journal article" date="2021" name="bioRxiv">
        <title>Chromosome-scale and haplotype-resolved genome assembly of a tetraploid potato cultivar.</title>
        <authorList>
            <person name="Sun H."/>
            <person name="Jiao W.-B."/>
            <person name="Krause K."/>
            <person name="Campoy J.A."/>
            <person name="Goel M."/>
            <person name="Folz-Donahue K."/>
            <person name="Kukat C."/>
            <person name="Huettel B."/>
            <person name="Schneeberger K."/>
        </authorList>
    </citation>
    <scope>NUCLEOTIDE SEQUENCE [LARGE SCALE GENOMIC DNA]</scope>
    <source>
        <strain evidence="2">SolTubOtavaFocal</strain>
        <tissue evidence="2">Leaves</tissue>
    </source>
</reference>
<sequence length="115" mass="12901">MRDMNGKLEDADRTVRSQEIAKQPLEIFNDSGPLDANPSHLIVQDILSPNATLPTKDRNQATFPKGGDQLANLPPQAIRPQMRAQHNLKKHDSLDGDNYSYRIDGQDQQERLGGR</sequence>
<organism evidence="2 3">
    <name type="scientific">Solanum tuberosum</name>
    <name type="common">Potato</name>
    <dbReference type="NCBI Taxonomy" id="4113"/>
    <lineage>
        <taxon>Eukaryota</taxon>
        <taxon>Viridiplantae</taxon>
        <taxon>Streptophyta</taxon>
        <taxon>Embryophyta</taxon>
        <taxon>Tracheophyta</taxon>
        <taxon>Spermatophyta</taxon>
        <taxon>Magnoliopsida</taxon>
        <taxon>eudicotyledons</taxon>
        <taxon>Gunneridae</taxon>
        <taxon>Pentapetalae</taxon>
        <taxon>asterids</taxon>
        <taxon>lamiids</taxon>
        <taxon>Solanales</taxon>
        <taxon>Solanaceae</taxon>
        <taxon>Solanoideae</taxon>
        <taxon>Solaneae</taxon>
        <taxon>Solanum</taxon>
    </lineage>
</organism>
<accession>A0ABQ7UAN9</accession>
<feature type="region of interest" description="Disordered" evidence="1">
    <location>
        <begin position="50"/>
        <end position="115"/>
    </location>
</feature>